<comment type="caution">
    <text evidence="3">The sequence shown here is derived from an EMBL/GenBank/DDBJ whole genome shotgun (WGS) entry which is preliminary data.</text>
</comment>
<dbReference type="Proteomes" id="UP001595444">
    <property type="component" value="Unassembled WGS sequence"/>
</dbReference>
<dbReference type="Pfam" id="PF03734">
    <property type="entry name" value="YkuD"/>
    <property type="match status" value="1"/>
</dbReference>
<dbReference type="EMBL" id="JBHRSL010000028">
    <property type="protein sequence ID" value="MFC3053647.1"/>
    <property type="molecule type" value="Genomic_DNA"/>
</dbReference>
<proteinExistence type="predicted"/>
<feature type="active site" description="Nucleophile" evidence="1">
    <location>
        <position position="149"/>
    </location>
</feature>
<name>A0ABV7D9E7_9PROT</name>
<gene>
    <name evidence="3" type="ORF">ACFOKA_17235</name>
</gene>
<dbReference type="RefSeq" id="WP_194214529.1">
    <property type="nucleotide sequence ID" value="NZ_CP061205.1"/>
</dbReference>
<evidence type="ECO:0000259" key="2">
    <source>
        <dbReference type="PROSITE" id="PS52029"/>
    </source>
</evidence>
<dbReference type="PROSITE" id="PS52029">
    <property type="entry name" value="LD_TPASE"/>
    <property type="match status" value="1"/>
</dbReference>
<evidence type="ECO:0000256" key="1">
    <source>
        <dbReference type="PROSITE-ProRule" id="PRU01373"/>
    </source>
</evidence>
<protein>
    <submittedName>
        <fullName evidence="3">L,D-transpeptidase</fullName>
    </submittedName>
</protein>
<evidence type="ECO:0000313" key="4">
    <source>
        <dbReference type="Proteomes" id="UP001595444"/>
    </source>
</evidence>
<keyword evidence="1" id="KW-0133">Cell shape</keyword>
<keyword evidence="1" id="KW-0573">Peptidoglycan synthesis</keyword>
<dbReference type="InterPro" id="IPR005490">
    <property type="entry name" value="LD_TPept_cat_dom"/>
</dbReference>
<keyword evidence="1" id="KW-0961">Cell wall biogenesis/degradation</keyword>
<evidence type="ECO:0000313" key="3">
    <source>
        <dbReference type="EMBL" id="MFC3053647.1"/>
    </source>
</evidence>
<accession>A0ABV7D9E7</accession>
<feature type="domain" description="L,D-TPase catalytic" evidence="2">
    <location>
        <begin position="3"/>
        <end position="173"/>
    </location>
</feature>
<reference evidence="4" key="1">
    <citation type="journal article" date="2019" name="Int. J. Syst. Evol. Microbiol.">
        <title>The Global Catalogue of Microorganisms (GCM) 10K type strain sequencing project: providing services to taxonomists for standard genome sequencing and annotation.</title>
        <authorList>
            <consortium name="The Broad Institute Genomics Platform"/>
            <consortium name="The Broad Institute Genome Sequencing Center for Infectious Disease"/>
            <person name="Wu L."/>
            <person name="Ma J."/>
        </authorList>
    </citation>
    <scope>NUCLEOTIDE SEQUENCE [LARGE SCALE GENOMIC DNA]</scope>
    <source>
        <strain evidence="4">KCTC 62164</strain>
    </source>
</reference>
<organism evidence="3 4">
    <name type="scientific">Kordiimonas pumila</name>
    <dbReference type="NCBI Taxonomy" id="2161677"/>
    <lineage>
        <taxon>Bacteria</taxon>
        <taxon>Pseudomonadati</taxon>
        <taxon>Pseudomonadota</taxon>
        <taxon>Alphaproteobacteria</taxon>
        <taxon>Kordiimonadales</taxon>
        <taxon>Kordiimonadaceae</taxon>
        <taxon>Kordiimonas</taxon>
    </lineage>
</organism>
<dbReference type="PANTHER" id="PTHR38589">
    <property type="entry name" value="BLR0621 PROTEIN"/>
    <property type="match status" value="1"/>
</dbReference>
<comment type="pathway">
    <text evidence="1">Cell wall biogenesis; peptidoglycan biosynthesis.</text>
</comment>
<sequence>MIEWIVTPDTANPKKGVVTGPVFKAPCALGRSGVRLVGEKREGDGYTPAGRYPLRYVYYRPDRIAAPMTGLPVYPLSVDMGWCDDPESPDYNRPVRLPFVPSHEQLWRDDEIYDLILVIGHNDSPVIAHMGSAVFVHIARENFSPTAGCVALQQESLLRLLRQSGPGDQIVITYP</sequence>
<feature type="active site" description="Proton donor/acceptor" evidence="1">
    <location>
        <position position="137"/>
    </location>
</feature>
<keyword evidence="4" id="KW-1185">Reference proteome</keyword>
<dbReference type="PANTHER" id="PTHR38589:SF1">
    <property type="entry name" value="BLR0621 PROTEIN"/>
    <property type="match status" value="1"/>
</dbReference>